<dbReference type="EMBL" id="DXHS01000074">
    <property type="protein sequence ID" value="HIW02621.1"/>
    <property type="molecule type" value="Genomic_DNA"/>
</dbReference>
<evidence type="ECO:0008006" key="3">
    <source>
        <dbReference type="Google" id="ProtNLM"/>
    </source>
</evidence>
<dbReference type="Proteomes" id="UP000823990">
    <property type="component" value="Unassembled WGS sequence"/>
</dbReference>
<dbReference type="Pfam" id="PF11731">
    <property type="entry name" value="Cdd1"/>
    <property type="match status" value="1"/>
</dbReference>
<protein>
    <recommendedName>
        <fullName evidence="3">Pathogenicity locus</fullName>
    </recommendedName>
</protein>
<evidence type="ECO:0000313" key="1">
    <source>
        <dbReference type="EMBL" id="HIW02621.1"/>
    </source>
</evidence>
<reference evidence="1" key="1">
    <citation type="journal article" date="2021" name="PeerJ">
        <title>Extensive microbial diversity within the chicken gut microbiome revealed by metagenomics and culture.</title>
        <authorList>
            <person name="Gilroy R."/>
            <person name="Ravi A."/>
            <person name="Getino M."/>
            <person name="Pursley I."/>
            <person name="Horton D.L."/>
            <person name="Alikhan N.F."/>
            <person name="Baker D."/>
            <person name="Gharbi K."/>
            <person name="Hall N."/>
            <person name="Watson M."/>
            <person name="Adriaenssens E.M."/>
            <person name="Foster-Nyarko E."/>
            <person name="Jarju S."/>
            <person name="Secka A."/>
            <person name="Antonio M."/>
            <person name="Oren A."/>
            <person name="Chaudhuri R.R."/>
            <person name="La Ragione R."/>
            <person name="Hildebrand F."/>
            <person name="Pallen M.J."/>
        </authorList>
    </citation>
    <scope>NUCLEOTIDE SEQUENCE</scope>
    <source>
        <strain evidence="1">12435</strain>
    </source>
</reference>
<evidence type="ECO:0000313" key="2">
    <source>
        <dbReference type="Proteomes" id="UP000823990"/>
    </source>
</evidence>
<name>A0A9D1Q0R3_9FIRM</name>
<dbReference type="Gene3D" id="1.10.150.20">
    <property type="entry name" value="5' to 3' exonuclease, C-terminal subdomain"/>
    <property type="match status" value="1"/>
</dbReference>
<dbReference type="AlphaFoldDB" id="A0A9D1Q0R3"/>
<comment type="caution">
    <text evidence="1">The sequence shown here is derived from an EMBL/GenBank/DDBJ whole genome shotgun (WGS) entry which is preliminary data.</text>
</comment>
<dbReference type="InterPro" id="IPR021725">
    <property type="entry name" value="Cdd1"/>
</dbReference>
<gene>
    <name evidence="1" type="ORF">H9892_04710</name>
</gene>
<sequence length="173" mass="19474">MSELRKIPNVGKATENALTAMGYTTIESLKSRSAEQLYAEECALRGELIDRCQLYLYRAVEYFVNTAEPDLSKCPWWFWKDEFVEPSPCGAACVECGMFPKTCAGCRKIKGKPYWLRYAGGDVCGVYDCCVGVKKRQNCGGCEFLPCGKFTKDPTISDEQNDENLKKMLGRLK</sequence>
<reference evidence="1" key="2">
    <citation type="submission" date="2021-04" db="EMBL/GenBank/DDBJ databases">
        <authorList>
            <person name="Gilroy R."/>
        </authorList>
    </citation>
    <scope>NUCLEOTIDE SEQUENCE</scope>
    <source>
        <strain evidence="1">12435</strain>
    </source>
</reference>
<organism evidence="1 2">
    <name type="scientific">Candidatus Protoclostridium stercorigallinarum</name>
    <dbReference type="NCBI Taxonomy" id="2838741"/>
    <lineage>
        <taxon>Bacteria</taxon>
        <taxon>Bacillati</taxon>
        <taxon>Bacillota</taxon>
        <taxon>Clostridia</taxon>
        <taxon>Candidatus Protoclostridium</taxon>
    </lineage>
</organism>
<accession>A0A9D1Q0R3</accession>
<proteinExistence type="predicted"/>